<protein>
    <submittedName>
        <fullName evidence="2">Uncharacterized protein</fullName>
    </submittedName>
</protein>
<reference evidence="2 3" key="1">
    <citation type="journal article" date="2015" name="Proc. Natl. Acad. Sci. U.S.A.">
        <title>The resurrection genome of Boea hygrometrica: A blueprint for survival of dehydration.</title>
        <authorList>
            <person name="Xiao L."/>
            <person name="Yang G."/>
            <person name="Zhang L."/>
            <person name="Yang X."/>
            <person name="Zhao S."/>
            <person name="Ji Z."/>
            <person name="Zhou Q."/>
            <person name="Hu M."/>
            <person name="Wang Y."/>
            <person name="Chen M."/>
            <person name="Xu Y."/>
            <person name="Jin H."/>
            <person name="Xiao X."/>
            <person name="Hu G."/>
            <person name="Bao F."/>
            <person name="Hu Y."/>
            <person name="Wan P."/>
            <person name="Li L."/>
            <person name="Deng X."/>
            <person name="Kuang T."/>
            <person name="Xiang C."/>
            <person name="Zhu J.K."/>
            <person name="Oliver M.J."/>
            <person name="He Y."/>
        </authorList>
    </citation>
    <scope>NUCLEOTIDE SEQUENCE [LARGE SCALE GENOMIC DNA]</scope>
    <source>
        <strain evidence="3">cv. XS01</strain>
    </source>
</reference>
<sequence length="99" mass="11753">MAAAGDGLRHKTARRQLHNVAPSATQRLAPSRDQQLISWRSAKRRRLDKVERRRWYAQLQFSRYLLEELQQLFVKIQQMIVYLYQSLLVLPSEEEEGET</sequence>
<organism evidence="2 3">
    <name type="scientific">Dorcoceras hygrometricum</name>
    <dbReference type="NCBI Taxonomy" id="472368"/>
    <lineage>
        <taxon>Eukaryota</taxon>
        <taxon>Viridiplantae</taxon>
        <taxon>Streptophyta</taxon>
        <taxon>Embryophyta</taxon>
        <taxon>Tracheophyta</taxon>
        <taxon>Spermatophyta</taxon>
        <taxon>Magnoliopsida</taxon>
        <taxon>eudicotyledons</taxon>
        <taxon>Gunneridae</taxon>
        <taxon>Pentapetalae</taxon>
        <taxon>asterids</taxon>
        <taxon>lamiids</taxon>
        <taxon>Lamiales</taxon>
        <taxon>Gesneriaceae</taxon>
        <taxon>Didymocarpoideae</taxon>
        <taxon>Trichosporeae</taxon>
        <taxon>Loxocarpinae</taxon>
        <taxon>Dorcoceras</taxon>
    </lineage>
</organism>
<evidence type="ECO:0000313" key="2">
    <source>
        <dbReference type="EMBL" id="KZV25337.1"/>
    </source>
</evidence>
<keyword evidence="3" id="KW-1185">Reference proteome</keyword>
<accession>A0A2Z7B1E7</accession>
<feature type="region of interest" description="Disordered" evidence="1">
    <location>
        <begin position="1"/>
        <end position="29"/>
    </location>
</feature>
<evidence type="ECO:0000313" key="3">
    <source>
        <dbReference type="Proteomes" id="UP000250235"/>
    </source>
</evidence>
<dbReference type="Proteomes" id="UP000250235">
    <property type="component" value="Unassembled WGS sequence"/>
</dbReference>
<name>A0A2Z7B1E7_9LAMI</name>
<gene>
    <name evidence="2" type="ORF">F511_24564</name>
</gene>
<dbReference type="EMBL" id="KV011886">
    <property type="protein sequence ID" value="KZV25337.1"/>
    <property type="molecule type" value="Genomic_DNA"/>
</dbReference>
<evidence type="ECO:0000256" key="1">
    <source>
        <dbReference type="SAM" id="MobiDB-lite"/>
    </source>
</evidence>
<proteinExistence type="predicted"/>
<dbReference type="AlphaFoldDB" id="A0A2Z7B1E7"/>